<dbReference type="RefSeq" id="WP_089408006.1">
    <property type="nucleotide sequence ID" value="NZ_FZOU01000002.1"/>
</dbReference>
<accession>A0A239HV30</accession>
<dbReference type="Proteomes" id="UP000198356">
    <property type="component" value="Unassembled WGS sequence"/>
</dbReference>
<gene>
    <name evidence="2" type="ORF">SAMN05421770_102531</name>
</gene>
<protein>
    <submittedName>
        <fullName evidence="2">Uncharacterized protein</fullName>
    </submittedName>
</protein>
<name>A0A239HV30_9BACT</name>
<reference evidence="2 3" key="1">
    <citation type="submission" date="2017-06" db="EMBL/GenBank/DDBJ databases">
        <authorList>
            <person name="Kim H.J."/>
            <person name="Triplett B.A."/>
        </authorList>
    </citation>
    <scope>NUCLEOTIDE SEQUENCE [LARGE SCALE GENOMIC DNA]</scope>
    <source>
        <strain evidence="2 3">DSM 18704</strain>
    </source>
</reference>
<dbReference type="AlphaFoldDB" id="A0A239HV30"/>
<proteinExistence type="predicted"/>
<feature type="signal peptide" evidence="1">
    <location>
        <begin position="1"/>
        <end position="25"/>
    </location>
</feature>
<organism evidence="2 3">
    <name type="scientific">Granulicella rosea</name>
    <dbReference type="NCBI Taxonomy" id="474952"/>
    <lineage>
        <taxon>Bacteria</taxon>
        <taxon>Pseudomonadati</taxon>
        <taxon>Acidobacteriota</taxon>
        <taxon>Terriglobia</taxon>
        <taxon>Terriglobales</taxon>
        <taxon>Acidobacteriaceae</taxon>
        <taxon>Granulicella</taxon>
    </lineage>
</organism>
<feature type="chain" id="PRO_5012647371" evidence="1">
    <location>
        <begin position="26"/>
        <end position="155"/>
    </location>
</feature>
<keyword evidence="3" id="KW-1185">Reference proteome</keyword>
<evidence type="ECO:0000313" key="2">
    <source>
        <dbReference type="EMBL" id="SNS84034.1"/>
    </source>
</evidence>
<dbReference type="EMBL" id="FZOU01000002">
    <property type="protein sequence ID" value="SNS84034.1"/>
    <property type="molecule type" value="Genomic_DNA"/>
</dbReference>
<evidence type="ECO:0000313" key="3">
    <source>
        <dbReference type="Proteomes" id="UP000198356"/>
    </source>
</evidence>
<evidence type="ECO:0000256" key="1">
    <source>
        <dbReference type="SAM" id="SignalP"/>
    </source>
</evidence>
<dbReference type="OrthoDB" id="120023at2"/>
<keyword evidence="1" id="KW-0732">Signal</keyword>
<sequence>MNLRVLPHAVLVPLCVLVLCLPCRAASSADSTLDETALAQLEARAQQANPREQCFLYTELVQQMTAIAGKQLLAGDSDRASATLKRVERYANLIHMSLARDTRRLKEAEMGMHTASRRLGEFLHLVSPEDKVVLEATLKQLDKVNEELLTQVFAH</sequence>